<dbReference type="SUPFAM" id="SSF51905">
    <property type="entry name" value="FAD/NAD(P)-binding domain"/>
    <property type="match status" value="1"/>
</dbReference>
<protein>
    <recommendedName>
        <fullName evidence="3">FAD-dependent oxidoreductase 2 FAD-binding domain-containing protein</fullName>
    </recommendedName>
</protein>
<evidence type="ECO:0000259" key="3">
    <source>
        <dbReference type="Pfam" id="PF00890"/>
    </source>
</evidence>
<dbReference type="Gene3D" id="3.50.50.60">
    <property type="entry name" value="FAD/NAD(P)-binding domain"/>
    <property type="match status" value="1"/>
</dbReference>
<evidence type="ECO:0000313" key="4">
    <source>
        <dbReference type="EMBL" id="GAI72826.1"/>
    </source>
</evidence>
<keyword evidence="1" id="KW-0285">Flavoprotein</keyword>
<feature type="non-terminal residue" evidence="4">
    <location>
        <position position="31"/>
    </location>
</feature>
<dbReference type="EMBL" id="BARW01013854">
    <property type="protein sequence ID" value="GAI72826.1"/>
    <property type="molecule type" value="Genomic_DNA"/>
</dbReference>
<accession>X1S0V7</accession>
<evidence type="ECO:0000256" key="1">
    <source>
        <dbReference type="ARBA" id="ARBA00022630"/>
    </source>
</evidence>
<dbReference type="InterPro" id="IPR003953">
    <property type="entry name" value="FAD-dep_OxRdtase_2_FAD-bd"/>
</dbReference>
<proteinExistence type="predicted"/>
<dbReference type="GO" id="GO:0016491">
    <property type="term" value="F:oxidoreductase activity"/>
    <property type="evidence" value="ECO:0007669"/>
    <property type="project" value="UniProtKB-KW"/>
</dbReference>
<name>X1S0V7_9ZZZZ</name>
<keyword evidence="2" id="KW-0560">Oxidoreductase</keyword>
<comment type="caution">
    <text evidence="4">The sequence shown here is derived from an EMBL/GenBank/DDBJ whole genome shotgun (WGS) entry which is preliminary data.</text>
</comment>
<dbReference type="AlphaFoldDB" id="X1S0V7"/>
<reference evidence="4" key="1">
    <citation type="journal article" date="2014" name="Front. Microbiol.">
        <title>High frequency of phylogenetically diverse reductive dehalogenase-homologous genes in deep subseafloor sedimentary metagenomes.</title>
        <authorList>
            <person name="Kawai M."/>
            <person name="Futagami T."/>
            <person name="Toyoda A."/>
            <person name="Takaki Y."/>
            <person name="Nishi S."/>
            <person name="Hori S."/>
            <person name="Arai W."/>
            <person name="Tsubouchi T."/>
            <person name="Morono Y."/>
            <person name="Uchiyama I."/>
            <person name="Ito T."/>
            <person name="Fujiyama A."/>
            <person name="Inagaki F."/>
            <person name="Takami H."/>
        </authorList>
    </citation>
    <scope>NUCLEOTIDE SEQUENCE</scope>
    <source>
        <strain evidence="4">Expedition CK06-06</strain>
    </source>
</reference>
<organism evidence="4">
    <name type="scientific">marine sediment metagenome</name>
    <dbReference type="NCBI Taxonomy" id="412755"/>
    <lineage>
        <taxon>unclassified sequences</taxon>
        <taxon>metagenomes</taxon>
        <taxon>ecological metagenomes</taxon>
    </lineage>
</organism>
<feature type="domain" description="FAD-dependent oxidoreductase 2 FAD-binding" evidence="3">
    <location>
        <begin position="4"/>
        <end position="25"/>
    </location>
</feature>
<dbReference type="Pfam" id="PF00890">
    <property type="entry name" value="FAD_binding_2"/>
    <property type="match status" value="1"/>
</dbReference>
<sequence length="31" mass="3243">MSYDVAIIGGGLAGLSAGLELQDKKVDFKVF</sequence>
<gene>
    <name evidence="4" type="ORF">S12H4_25061</name>
</gene>
<dbReference type="InterPro" id="IPR036188">
    <property type="entry name" value="FAD/NAD-bd_sf"/>
</dbReference>
<evidence type="ECO:0000256" key="2">
    <source>
        <dbReference type="ARBA" id="ARBA00023002"/>
    </source>
</evidence>